<evidence type="ECO:0000256" key="3">
    <source>
        <dbReference type="SAM" id="SignalP"/>
    </source>
</evidence>
<sequence length="172" mass="16908">MFSPNAFLIEAALPFVMCATVINNNGDCPGVFFVNSAEPSGACCVGGTLSLYLSTYGGWPICTGPVTTHTTFTPLSCATVIPSDSDYSSHVSEASASLSASGTNIRTTVNPDGSGGASAGPSATQNFTATAASATASQTGAAMPGHGTGSDLMVAGVGMVMAIGLGGAALWL</sequence>
<gene>
    <name evidence="4" type="ORF">BDV96DRAFT_317968</name>
</gene>
<dbReference type="AlphaFoldDB" id="A0A6A5ZKD8"/>
<feature type="signal peptide" evidence="3">
    <location>
        <begin position="1"/>
        <end position="18"/>
    </location>
</feature>
<feature type="region of interest" description="Disordered" evidence="1">
    <location>
        <begin position="102"/>
        <end position="122"/>
    </location>
</feature>
<keyword evidence="2" id="KW-0812">Transmembrane</keyword>
<evidence type="ECO:0000256" key="2">
    <source>
        <dbReference type="SAM" id="Phobius"/>
    </source>
</evidence>
<feature type="chain" id="PRO_5025521102" evidence="3">
    <location>
        <begin position="19"/>
        <end position="172"/>
    </location>
</feature>
<protein>
    <submittedName>
        <fullName evidence="4">Uncharacterized protein</fullName>
    </submittedName>
</protein>
<evidence type="ECO:0000256" key="1">
    <source>
        <dbReference type="SAM" id="MobiDB-lite"/>
    </source>
</evidence>
<keyword evidence="2" id="KW-1133">Transmembrane helix</keyword>
<dbReference type="EMBL" id="ML977314">
    <property type="protein sequence ID" value="KAF2120052.1"/>
    <property type="molecule type" value="Genomic_DNA"/>
</dbReference>
<keyword evidence="3" id="KW-0732">Signal</keyword>
<evidence type="ECO:0000313" key="4">
    <source>
        <dbReference type="EMBL" id="KAF2120052.1"/>
    </source>
</evidence>
<proteinExistence type="predicted"/>
<feature type="transmembrane region" description="Helical" evidence="2">
    <location>
        <begin position="152"/>
        <end position="171"/>
    </location>
</feature>
<accession>A0A6A5ZKD8</accession>
<feature type="compositionally biased region" description="Polar residues" evidence="1">
    <location>
        <begin position="102"/>
        <end position="111"/>
    </location>
</feature>
<reference evidence="4" key="1">
    <citation type="journal article" date="2020" name="Stud. Mycol.">
        <title>101 Dothideomycetes genomes: a test case for predicting lifestyles and emergence of pathogens.</title>
        <authorList>
            <person name="Haridas S."/>
            <person name="Albert R."/>
            <person name="Binder M."/>
            <person name="Bloem J."/>
            <person name="Labutti K."/>
            <person name="Salamov A."/>
            <person name="Andreopoulos B."/>
            <person name="Baker S."/>
            <person name="Barry K."/>
            <person name="Bills G."/>
            <person name="Bluhm B."/>
            <person name="Cannon C."/>
            <person name="Castanera R."/>
            <person name="Culley D."/>
            <person name="Daum C."/>
            <person name="Ezra D."/>
            <person name="Gonzalez J."/>
            <person name="Henrissat B."/>
            <person name="Kuo A."/>
            <person name="Liang C."/>
            <person name="Lipzen A."/>
            <person name="Lutzoni F."/>
            <person name="Magnuson J."/>
            <person name="Mondo S."/>
            <person name="Nolan M."/>
            <person name="Ohm R."/>
            <person name="Pangilinan J."/>
            <person name="Park H.-J."/>
            <person name="Ramirez L."/>
            <person name="Alfaro M."/>
            <person name="Sun H."/>
            <person name="Tritt A."/>
            <person name="Yoshinaga Y."/>
            <person name="Zwiers L.-H."/>
            <person name="Turgeon B."/>
            <person name="Goodwin S."/>
            <person name="Spatafora J."/>
            <person name="Crous P."/>
            <person name="Grigoriev I."/>
        </authorList>
    </citation>
    <scope>NUCLEOTIDE SEQUENCE</scope>
    <source>
        <strain evidence="4">CBS 627.86</strain>
    </source>
</reference>
<dbReference type="Proteomes" id="UP000799770">
    <property type="component" value="Unassembled WGS sequence"/>
</dbReference>
<organism evidence="4 5">
    <name type="scientific">Lophiotrema nucula</name>
    <dbReference type="NCBI Taxonomy" id="690887"/>
    <lineage>
        <taxon>Eukaryota</taxon>
        <taxon>Fungi</taxon>
        <taxon>Dikarya</taxon>
        <taxon>Ascomycota</taxon>
        <taxon>Pezizomycotina</taxon>
        <taxon>Dothideomycetes</taxon>
        <taxon>Pleosporomycetidae</taxon>
        <taxon>Pleosporales</taxon>
        <taxon>Lophiotremataceae</taxon>
        <taxon>Lophiotrema</taxon>
    </lineage>
</organism>
<keyword evidence="2" id="KW-0472">Membrane</keyword>
<evidence type="ECO:0000313" key="5">
    <source>
        <dbReference type="Proteomes" id="UP000799770"/>
    </source>
</evidence>
<name>A0A6A5ZKD8_9PLEO</name>
<keyword evidence="5" id="KW-1185">Reference proteome</keyword>